<name>A0ABD3UWY2_SINWO</name>
<sequence length="284" mass="33068">MRRTTKDKIQGIQWTLTSMLDDLDYADIIGLLASKHHDIQQKTQQLVQTANTIGLRVNIEKTKVLRKNIRADNPITINDQSLQELDDFTYLGSKFSTDGDCIGEVITRISKANHTFTMLKPIWKTRNLSIHTKIHIFKSNVLSVLLYGSECWKSTANIEKRLEVFQTKCLRRIMRIFWPNIISNEELRRRAGVSTISEIIATRRWQWLGHVCRMPIDSIPRVALRWTPQGKRNRGRPKETWRRTVDRDLKTRGLTLQTAPTIAADRAKWRSHAVASSTRRRRED</sequence>
<dbReference type="PANTHER" id="PTHR47027:SF25">
    <property type="entry name" value="REVERSE TRANSCRIPTASE DOMAIN-CONTAINING PROTEIN"/>
    <property type="match status" value="1"/>
</dbReference>
<gene>
    <name evidence="2" type="ORF">ACJMK2_016519</name>
</gene>
<keyword evidence="3" id="KW-1185">Reference proteome</keyword>
<evidence type="ECO:0000259" key="1">
    <source>
        <dbReference type="Pfam" id="PF20049"/>
    </source>
</evidence>
<comment type="caution">
    <text evidence="2">The sequence shown here is derived from an EMBL/GenBank/DDBJ whole genome shotgun (WGS) entry which is preliminary data.</text>
</comment>
<evidence type="ECO:0000313" key="2">
    <source>
        <dbReference type="EMBL" id="KAL3852913.1"/>
    </source>
</evidence>
<proteinExistence type="predicted"/>
<evidence type="ECO:0000313" key="3">
    <source>
        <dbReference type="Proteomes" id="UP001634394"/>
    </source>
</evidence>
<reference evidence="2 3" key="1">
    <citation type="submission" date="2024-11" db="EMBL/GenBank/DDBJ databases">
        <title>Chromosome-level genome assembly of the freshwater bivalve Anodonta woodiana.</title>
        <authorList>
            <person name="Chen X."/>
        </authorList>
    </citation>
    <scope>NUCLEOTIDE SEQUENCE [LARGE SCALE GENOMIC DNA]</scope>
    <source>
        <strain evidence="2">MN2024</strain>
        <tissue evidence="2">Gills</tissue>
    </source>
</reference>
<dbReference type="InterPro" id="IPR045609">
    <property type="entry name" value="DUF6451"/>
</dbReference>
<feature type="domain" description="DUF6451" evidence="1">
    <location>
        <begin position="115"/>
        <end position="147"/>
    </location>
</feature>
<dbReference type="Proteomes" id="UP001634394">
    <property type="component" value="Unassembled WGS sequence"/>
</dbReference>
<dbReference type="PANTHER" id="PTHR47027">
    <property type="entry name" value="REVERSE TRANSCRIPTASE DOMAIN-CONTAINING PROTEIN"/>
    <property type="match status" value="1"/>
</dbReference>
<dbReference type="Pfam" id="PF20049">
    <property type="entry name" value="DUF6451"/>
    <property type="match status" value="1"/>
</dbReference>
<protein>
    <recommendedName>
        <fullName evidence="1">DUF6451 domain-containing protein</fullName>
    </recommendedName>
</protein>
<accession>A0ABD3UWY2</accession>
<dbReference type="EMBL" id="JBJQND010000015">
    <property type="protein sequence ID" value="KAL3852913.1"/>
    <property type="molecule type" value="Genomic_DNA"/>
</dbReference>
<dbReference type="AlphaFoldDB" id="A0ABD3UWY2"/>
<organism evidence="2 3">
    <name type="scientific">Sinanodonta woodiana</name>
    <name type="common">Chinese pond mussel</name>
    <name type="synonym">Anodonta woodiana</name>
    <dbReference type="NCBI Taxonomy" id="1069815"/>
    <lineage>
        <taxon>Eukaryota</taxon>
        <taxon>Metazoa</taxon>
        <taxon>Spiralia</taxon>
        <taxon>Lophotrochozoa</taxon>
        <taxon>Mollusca</taxon>
        <taxon>Bivalvia</taxon>
        <taxon>Autobranchia</taxon>
        <taxon>Heteroconchia</taxon>
        <taxon>Palaeoheterodonta</taxon>
        <taxon>Unionida</taxon>
        <taxon>Unionoidea</taxon>
        <taxon>Unionidae</taxon>
        <taxon>Unioninae</taxon>
        <taxon>Sinanodonta</taxon>
    </lineage>
</organism>